<dbReference type="PIRSF" id="PIRSF029900">
    <property type="entry name" value="Alpha-glucuronds"/>
    <property type="match status" value="1"/>
</dbReference>
<dbReference type="Gene3D" id="3.20.20.80">
    <property type="entry name" value="Glycosidases"/>
    <property type="match status" value="1"/>
</dbReference>
<evidence type="ECO:0000256" key="2">
    <source>
        <dbReference type="ARBA" id="ARBA00022651"/>
    </source>
</evidence>
<dbReference type="Proteomes" id="UP001300692">
    <property type="component" value="Unassembled WGS sequence"/>
</dbReference>
<evidence type="ECO:0000256" key="6">
    <source>
        <dbReference type="ARBA" id="ARBA00023326"/>
    </source>
</evidence>
<evidence type="ECO:0000256" key="7">
    <source>
        <dbReference type="PIRNR" id="PIRNR029900"/>
    </source>
</evidence>
<dbReference type="SUPFAM" id="SSF51445">
    <property type="entry name" value="(Trans)glycosidases"/>
    <property type="match status" value="1"/>
</dbReference>
<accession>A0ABT3CU35</accession>
<name>A0ABT3CU35_9BACT</name>
<proteinExistence type="inferred from homology"/>
<dbReference type="Gene3D" id="3.30.379.10">
    <property type="entry name" value="Chitobiase/beta-hexosaminidase domain 2-like"/>
    <property type="match status" value="1"/>
</dbReference>
<organism evidence="13 14">
    <name type="scientific">Reichenbachiella ulvae</name>
    <dbReference type="NCBI Taxonomy" id="2980104"/>
    <lineage>
        <taxon>Bacteria</taxon>
        <taxon>Pseudomonadati</taxon>
        <taxon>Bacteroidota</taxon>
        <taxon>Cytophagia</taxon>
        <taxon>Cytophagales</taxon>
        <taxon>Reichenbachiellaceae</taxon>
        <taxon>Reichenbachiella</taxon>
    </lineage>
</organism>
<evidence type="ECO:0000313" key="14">
    <source>
        <dbReference type="Proteomes" id="UP001300692"/>
    </source>
</evidence>
<dbReference type="PANTHER" id="PTHR39207">
    <property type="entry name" value="ALPHA-GLUCURONIDASE A"/>
    <property type="match status" value="1"/>
</dbReference>
<dbReference type="InterPro" id="IPR011099">
    <property type="entry name" value="Glyco_hydro_67_C"/>
</dbReference>
<dbReference type="EMBL" id="JAOYOD010000001">
    <property type="protein sequence ID" value="MCV9387064.1"/>
    <property type="molecule type" value="Genomic_DNA"/>
</dbReference>
<dbReference type="PANTHER" id="PTHR39207:SF1">
    <property type="entry name" value="ALPHA-GLUCURONIDASE A"/>
    <property type="match status" value="1"/>
</dbReference>
<evidence type="ECO:0000256" key="5">
    <source>
        <dbReference type="ARBA" id="ARBA00023295"/>
    </source>
</evidence>
<keyword evidence="3 7" id="KW-0378">Hydrolase</keyword>
<evidence type="ECO:0000313" key="13">
    <source>
        <dbReference type="EMBL" id="MCV9387064.1"/>
    </source>
</evidence>
<evidence type="ECO:0000256" key="1">
    <source>
        <dbReference type="ARBA" id="ARBA00008833"/>
    </source>
</evidence>
<comment type="catalytic activity">
    <reaction evidence="8">
        <text>Hydrolysis of (1-&gt;2)-alpha-D-(4-O-methyl)glucuronosyl links in the main chain of hardwood xylans.</text>
        <dbReference type="EC" id="3.2.1.131"/>
    </reaction>
</comment>
<evidence type="ECO:0000256" key="9">
    <source>
        <dbReference type="SAM" id="SignalP"/>
    </source>
</evidence>
<keyword evidence="9" id="KW-0732">Signal</keyword>
<feature type="chain" id="PRO_5045642445" description="Xylan alpha-1,2-glucuronidase" evidence="9">
    <location>
        <begin position="20"/>
        <end position="715"/>
    </location>
</feature>
<dbReference type="InterPro" id="IPR011100">
    <property type="entry name" value="Glyco_hydro_67_cat"/>
</dbReference>
<evidence type="ECO:0000259" key="12">
    <source>
        <dbReference type="Pfam" id="PF07488"/>
    </source>
</evidence>
<evidence type="ECO:0000256" key="4">
    <source>
        <dbReference type="ARBA" id="ARBA00023277"/>
    </source>
</evidence>
<dbReference type="RefSeq" id="WP_264137891.1">
    <property type="nucleotide sequence ID" value="NZ_JAOYOD010000001.1"/>
</dbReference>
<dbReference type="InterPro" id="IPR037054">
    <property type="entry name" value="A-glucoronidase_C_sf"/>
</dbReference>
<comment type="subunit">
    <text evidence="8">Homodimer.</text>
</comment>
<keyword evidence="6 8" id="KW-0624">Polysaccharide degradation</keyword>
<keyword evidence="14" id="KW-1185">Reference proteome</keyword>
<dbReference type="InterPro" id="IPR029018">
    <property type="entry name" value="Hex-like_dom2"/>
</dbReference>
<dbReference type="Pfam" id="PF07488">
    <property type="entry name" value="Glyco_hydro_67M"/>
    <property type="match status" value="1"/>
</dbReference>
<reference evidence="13 14" key="1">
    <citation type="submission" date="2022-10" db="EMBL/GenBank/DDBJ databases">
        <title>Comparative genomics and taxonomic characterization of three novel marine species of genus Reichenbachiella exhibiting antioxidant and polysaccharide degradation activities.</title>
        <authorList>
            <person name="Muhammad N."/>
            <person name="Lee Y.-J."/>
            <person name="Ko J."/>
            <person name="Kim S.-G."/>
        </authorList>
    </citation>
    <scope>NUCLEOTIDE SEQUENCE [LARGE SCALE GENOMIC DNA]</scope>
    <source>
        <strain evidence="13 14">ABR2-5</strain>
    </source>
</reference>
<gene>
    <name evidence="13" type="ORF">N7U62_10345</name>
</gene>
<sequence length="715" mass="81518">MKKIGLAVLFFLMMGQLLADDGHQLWLRYDPVEEEALRADYISQIQNFNVPGEGATFDLIREELGLGLEKMLLSEIAESQTEEASLLVVLSDHTRVSRSDISKETLSSLGEEGYLIRSNEQNQILLTANTPLGLYYGTFHFLRRLQTRQSINDLDIVSVPKVETRMLNHWDNLDRTSERGYAGFAIWDWHRLPDYLDPIYAEYARANASLGINATVPINVNSNALILTPMYLEKVKALADVFRPYGIKMYLTARFSAPVQIGGLKTADPLDPAVANWWKEKVDEIYEYVPDFGGFLVKANSEGQPGPHDYGRNHADGANMMAKALAPHGGKVIWRAFVYSEENPEDRHKQANDQFVPLDGQFEDNVLIQVKNGAIDFQPREPFHPLFGAMNKTNLAMEFQITQEYLGQATQLVFMGPYYKECLDSDTGIKNKNSLVSDVIDGSAYQQKHTLMAGVANIGTDRNWTGHLFGQSNWYAFGRLAWDPDISAQQIADEWVKMTFGADKKVEETIKSIMMESREAAVNYMTPLGLHHLMATGHHYGPGPWVSNLGRPEWNPVYYHRADKEGIGFDRTESGSNAIGQYNKSVAKRFSSLKTCPEKYLLWFHHVSWDYQMQSGNILWDELALRYQQGVNQVRDFKSQWATLEGKVDDGRFEHVRMLLNIQEKEAIWWKDSSLLYFQTFSERAFPDGIEKPKGTLDYYKNLRFPLAPGIRPQW</sequence>
<feature type="domain" description="Alpha glucuronidase N-terminal" evidence="10">
    <location>
        <begin position="25"/>
        <end position="141"/>
    </location>
</feature>
<evidence type="ECO:0000259" key="10">
    <source>
        <dbReference type="Pfam" id="PF03648"/>
    </source>
</evidence>
<dbReference type="Pfam" id="PF07477">
    <property type="entry name" value="Glyco_hydro_67C"/>
    <property type="match status" value="1"/>
</dbReference>
<evidence type="ECO:0000256" key="3">
    <source>
        <dbReference type="ARBA" id="ARBA00022801"/>
    </source>
</evidence>
<feature type="domain" description="Glycosyl hydrolase family 67 catalytic" evidence="12">
    <location>
        <begin position="145"/>
        <end position="464"/>
    </location>
</feature>
<comment type="similarity">
    <text evidence="1 7 8">Belongs to the glycosyl hydrolase 67 family.</text>
</comment>
<dbReference type="InterPro" id="IPR017853">
    <property type="entry name" value="GH"/>
</dbReference>
<evidence type="ECO:0000256" key="8">
    <source>
        <dbReference type="RuleBase" id="RU361198"/>
    </source>
</evidence>
<keyword evidence="4 8" id="KW-0119">Carbohydrate metabolism</keyword>
<feature type="domain" description="Glycosyl hydrolase family 67 C-terminal" evidence="11">
    <location>
        <begin position="465"/>
        <end position="689"/>
    </location>
</feature>
<keyword evidence="2 7" id="KW-0858">Xylan degradation</keyword>
<dbReference type="Gene3D" id="3.90.1330.10">
    <property type="entry name" value="Alpha-glucuronidase, C-terminal domain"/>
    <property type="match status" value="1"/>
</dbReference>
<feature type="signal peptide" evidence="9">
    <location>
        <begin position="1"/>
        <end position="19"/>
    </location>
</feature>
<keyword evidence="5 7" id="KW-0326">Glycosidase</keyword>
<evidence type="ECO:0000259" key="11">
    <source>
        <dbReference type="Pfam" id="PF07477"/>
    </source>
</evidence>
<dbReference type="EC" id="3.2.1.131" evidence="8"/>
<dbReference type="SUPFAM" id="SSF55545">
    <property type="entry name" value="beta-N-acetylhexosaminidase-like domain"/>
    <property type="match status" value="1"/>
</dbReference>
<dbReference type="Pfam" id="PF03648">
    <property type="entry name" value="Glyco_hydro_67N"/>
    <property type="match status" value="1"/>
</dbReference>
<protein>
    <recommendedName>
        <fullName evidence="8">Xylan alpha-1,2-glucuronidase</fullName>
        <ecNumber evidence="8">3.2.1.131</ecNumber>
    </recommendedName>
</protein>
<dbReference type="InterPro" id="IPR011395">
    <property type="entry name" value="Glyco_hydro_67_aGlcAse"/>
</dbReference>
<dbReference type="InterPro" id="IPR005154">
    <property type="entry name" value="Glyco_hydro_67_aGlcAse_N"/>
</dbReference>
<comment type="caution">
    <text evidence="13">The sequence shown here is derived from an EMBL/GenBank/DDBJ whole genome shotgun (WGS) entry which is preliminary data.</text>
</comment>